<comment type="caution">
    <text evidence="4">The sequence shown here is derived from an EMBL/GenBank/DDBJ whole genome shotgun (WGS) entry which is preliminary data.</text>
</comment>
<evidence type="ECO:0000256" key="3">
    <source>
        <dbReference type="SAM" id="SignalP"/>
    </source>
</evidence>
<proteinExistence type="inferred from homology"/>
<dbReference type="AlphaFoldDB" id="A0A0J1CLZ2"/>
<dbReference type="GO" id="GO:0042597">
    <property type="term" value="C:periplasmic space"/>
    <property type="evidence" value="ECO:0007669"/>
    <property type="project" value="UniProtKB-SubCell"/>
</dbReference>
<organism evidence="4 5">
    <name type="scientific">Caballeronia mineralivorans PML1(12)</name>
    <dbReference type="NCBI Taxonomy" id="908627"/>
    <lineage>
        <taxon>Bacteria</taxon>
        <taxon>Pseudomonadati</taxon>
        <taxon>Pseudomonadota</taxon>
        <taxon>Betaproteobacteria</taxon>
        <taxon>Burkholderiales</taxon>
        <taxon>Burkholderiaceae</taxon>
        <taxon>Caballeronia</taxon>
    </lineage>
</organism>
<name>A0A0J1CLZ2_9BURK</name>
<feature type="chain" id="PRO_5005249053" evidence="3">
    <location>
        <begin position="23"/>
        <end position="410"/>
    </location>
</feature>
<dbReference type="EMBL" id="AEJF01000221">
    <property type="protein sequence ID" value="KLU21426.1"/>
    <property type="molecule type" value="Genomic_DNA"/>
</dbReference>
<dbReference type="PATRIC" id="fig|908627.4.peg.8121"/>
<keyword evidence="5" id="KW-1185">Reference proteome</keyword>
<comment type="subcellular location">
    <subcellularLocation>
        <location evidence="1">Periplasm</location>
    </subcellularLocation>
</comment>
<dbReference type="InterPro" id="IPR006059">
    <property type="entry name" value="SBP"/>
</dbReference>
<accession>A0A0J1CLZ2</accession>
<protein>
    <submittedName>
        <fullName evidence="4">Sugar ABC transporter substrate-binding protein</fullName>
    </submittedName>
</protein>
<dbReference type="Gene3D" id="3.40.190.10">
    <property type="entry name" value="Periplasmic binding protein-like II"/>
    <property type="match status" value="2"/>
</dbReference>
<evidence type="ECO:0000256" key="1">
    <source>
        <dbReference type="ARBA" id="ARBA00004418"/>
    </source>
</evidence>
<dbReference type="SUPFAM" id="SSF53850">
    <property type="entry name" value="Periplasmic binding protein-like II"/>
    <property type="match status" value="1"/>
</dbReference>
<feature type="signal peptide" evidence="3">
    <location>
        <begin position="1"/>
        <end position="22"/>
    </location>
</feature>
<evidence type="ECO:0000313" key="5">
    <source>
        <dbReference type="Proteomes" id="UP000035963"/>
    </source>
</evidence>
<gene>
    <name evidence="4" type="ORF">EOS_36295</name>
</gene>
<dbReference type="Proteomes" id="UP000035963">
    <property type="component" value="Unassembled WGS sequence"/>
</dbReference>
<keyword evidence="3" id="KW-0732">Signal</keyword>
<comment type="similarity">
    <text evidence="2">Belongs to the bacterial solute-binding protein 1 family.</text>
</comment>
<evidence type="ECO:0000313" key="4">
    <source>
        <dbReference type="EMBL" id="KLU21426.1"/>
    </source>
</evidence>
<evidence type="ECO:0000256" key="2">
    <source>
        <dbReference type="ARBA" id="ARBA00008520"/>
    </source>
</evidence>
<reference evidence="4 5" key="1">
    <citation type="journal article" date="2015" name="Genome Announc.">
        <title>Draft Genome Sequence of Burkholderia sp. Strain PML1(12), an Ectomycorrhizosphere-Inhabiting Bacterium with Effective Mineral-Weathering Ability.</title>
        <authorList>
            <person name="Uroz S."/>
            <person name="Oger P."/>
        </authorList>
    </citation>
    <scope>NUCLEOTIDE SEQUENCE [LARGE SCALE GENOMIC DNA]</scope>
    <source>
        <strain evidence="5">PML1(12)</strain>
    </source>
</reference>
<dbReference type="PANTHER" id="PTHR43649">
    <property type="entry name" value="ARABINOSE-BINDING PROTEIN-RELATED"/>
    <property type="match status" value="1"/>
</dbReference>
<dbReference type="RefSeq" id="WP_047897048.1">
    <property type="nucleotide sequence ID" value="NZ_AEJF01000221.1"/>
</dbReference>
<dbReference type="InterPro" id="IPR050490">
    <property type="entry name" value="Bact_solute-bd_prot1"/>
</dbReference>
<dbReference type="OrthoDB" id="8858741at2"/>
<dbReference type="Pfam" id="PF01547">
    <property type="entry name" value="SBP_bac_1"/>
    <property type="match status" value="1"/>
</dbReference>
<dbReference type="PANTHER" id="PTHR43649:SF14">
    <property type="entry name" value="BLR3389 PROTEIN"/>
    <property type="match status" value="1"/>
</dbReference>
<sequence length="410" mass="46192">MKNRIRLSLLCAVMSFAATVHAGTLMVNMAFKGANQRAFWENTIAEFEKANPDVKVKIAYIEEETYKVQLPGWLISEAPDVVRWHEGERMRYYVERGLLEDLSPDWRKNGWNASFASLKDPSSYQGKQYALPTDYFSWGVFYRKDLFAKVGIQGEPQTWAEFLDDCKKLKAAGIAPIAVGGRDSWPLAAWFDYLDLRINGYAFHMQLMDGKIPYTDARVKKVYEAWKVLIDNKYFVDNGLSYTLDSAQPLLIQGQAAMMLMGSFISAGLPDTVKTQTGYFQFPVVDPKIPVAEDGSADCLNIPAKAKNKADARRFIAFVGTPEIEGRLAKAFGSLPANNQASVADDPFTKKGFAILSNTKGGIAQFYDRDMTKEMADEGMKGMQRFFSDPSKLDQVLAHLEETRMRIYKK</sequence>